<accession>A0ABY5DR66</accession>
<organism evidence="1 2">
    <name type="scientific">Paraconexibacter antarcticus</name>
    <dbReference type="NCBI Taxonomy" id="2949664"/>
    <lineage>
        <taxon>Bacteria</taxon>
        <taxon>Bacillati</taxon>
        <taxon>Actinomycetota</taxon>
        <taxon>Thermoleophilia</taxon>
        <taxon>Solirubrobacterales</taxon>
        <taxon>Paraconexibacteraceae</taxon>
        <taxon>Paraconexibacter</taxon>
    </lineage>
</organism>
<proteinExistence type="predicted"/>
<dbReference type="RefSeq" id="WP_254570129.1">
    <property type="nucleotide sequence ID" value="NZ_CP098502.1"/>
</dbReference>
<evidence type="ECO:0000313" key="2">
    <source>
        <dbReference type="Proteomes" id="UP001056035"/>
    </source>
</evidence>
<reference evidence="1 2" key="1">
    <citation type="submission" date="2022-06" db="EMBL/GenBank/DDBJ databases">
        <title>Paraconexibacter antarcticus.</title>
        <authorList>
            <person name="Kim C.S."/>
        </authorList>
    </citation>
    <scope>NUCLEOTIDE SEQUENCE [LARGE SCALE GENOMIC DNA]</scope>
    <source>
        <strain evidence="1 2">02-257</strain>
    </source>
</reference>
<name>A0ABY5DR66_9ACTN</name>
<protein>
    <submittedName>
        <fullName evidence="1">Uncharacterized protein</fullName>
    </submittedName>
</protein>
<gene>
    <name evidence="1" type="ORF">NBH00_18895</name>
</gene>
<dbReference type="Proteomes" id="UP001056035">
    <property type="component" value="Chromosome"/>
</dbReference>
<keyword evidence="2" id="KW-1185">Reference proteome</keyword>
<sequence length="83" mass="9122">MPASPQRHLVHYDATRRRLWIAGQRCHHGATGALLAGVGAAGLLASRLQLAGTVTLLAAGTVLMADDWHDRQIWFERGWQNQP</sequence>
<evidence type="ECO:0000313" key="1">
    <source>
        <dbReference type="EMBL" id="UTI63404.1"/>
    </source>
</evidence>
<dbReference type="EMBL" id="CP098502">
    <property type="protein sequence ID" value="UTI63404.1"/>
    <property type="molecule type" value="Genomic_DNA"/>
</dbReference>